<keyword evidence="2" id="KW-1185">Reference proteome</keyword>
<dbReference type="AlphaFoldDB" id="M2QFR9"/>
<dbReference type="OrthoDB" id="432234at2759"/>
<dbReference type="STRING" id="914234.M2QFR9"/>
<evidence type="ECO:0008006" key="3">
    <source>
        <dbReference type="Google" id="ProtNLM"/>
    </source>
</evidence>
<dbReference type="EMBL" id="KB445832">
    <property type="protein sequence ID" value="EMD30855.1"/>
    <property type="molecule type" value="Genomic_DNA"/>
</dbReference>
<evidence type="ECO:0000313" key="2">
    <source>
        <dbReference type="Proteomes" id="UP000016930"/>
    </source>
</evidence>
<proteinExistence type="predicted"/>
<dbReference type="Proteomes" id="UP000016930">
    <property type="component" value="Unassembled WGS sequence"/>
</dbReference>
<dbReference type="HOGENOM" id="CLU_029136_0_0_1"/>
<reference evidence="1 2" key="1">
    <citation type="journal article" date="2012" name="Proc. Natl. Acad. Sci. U.S.A.">
        <title>Comparative genomics of Ceriporiopsis subvermispora and Phanerochaete chrysosporium provide insight into selective ligninolysis.</title>
        <authorList>
            <person name="Fernandez-Fueyo E."/>
            <person name="Ruiz-Duenas F.J."/>
            <person name="Ferreira P."/>
            <person name="Floudas D."/>
            <person name="Hibbett D.S."/>
            <person name="Canessa P."/>
            <person name="Larrondo L.F."/>
            <person name="James T.Y."/>
            <person name="Seelenfreund D."/>
            <person name="Lobos S."/>
            <person name="Polanco R."/>
            <person name="Tello M."/>
            <person name="Honda Y."/>
            <person name="Watanabe T."/>
            <person name="Watanabe T."/>
            <person name="Ryu J.S."/>
            <person name="Kubicek C.P."/>
            <person name="Schmoll M."/>
            <person name="Gaskell J."/>
            <person name="Hammel K.E."/>
            <person name="St John F.J."/>
            <person name="Vanden Wymelenberg A."/>
            <person name="Sabat G."/>
            <person name="Splinter BonDurant S."/>
            <person name="Syed K."/>
            <person name="Yadav J.S."/>
            <person name="Doddapaneni H."/>
            <person name="Subramanian V."/>
            <person name="Lavin J.L."/>
            <person name="Oguiza J.A."/>
            <person name="Perez G."/>
            <person name="Pisabarro A.G."/>
            <person name="Ramirez L."/>
            <person name="Santoyo F."/>
            <person name="Master E."/>
            <person name="Coutinho P.M."/>
            <person name="Henrissat B."/>
            <person name="Lombard V."/>
            <person name="Magnuson J.K."/>
            <person name="Kuees U."/>
            <person name="Hori C."/>
            <person name="Igarashi K."/>
            <person name="Samejima M."/>
            <person name="Held B.W."/>
            <person name="Barry K.W."/>
            <person name="LaButti K.M."/>
            <person name="Lapidus A."/>
            <person name="Lindquist E.A."/>
            <person name="Lucas S.M."/>
            <person name="Riley R."/>
            <person name="Salamov A.A."/>
            <person name="Hoffmeister D."/>
            <person name="Schwenk D."/>
            <person name="Hadar Y."/>
            <person name="Yarden O."/>
            <person name="de Vries R.P."/>
            <person name="Wiebenga A."/>
            <person name="Stenlid J."/>
            <person name="Eastwood D."/>
            <person name="Grigoriev I.V."/>
            <person name="Berka R.M."/>
            <person name="Blanchette R.A."/>
            <person name="Kersten P."/>
            <person name="Martinez A.T."/>
            <person name="Vicuna R."/>
            <person name="Cullen D."/>
        </authorList>
    </citation>
    <scope>NUCLEOTIDE SEQUENCE [LARGE SCALE GENOMIC DNA]</scope>
    <source>
        <strain evidence="1 2">B</strain>
    </source>
</reference>
<accession>M2QFR9</accession>
<organism evidence="1 2">
    <name type="scientific">Ceriporiopsis subvermispora (strain B)</name>
    <name type="common">White-rot fungus</name>
    <name type="synonym">Gelatoporia subvermispora</name>
    <dbReference type="NCBI Taxonomy" id="914234"/>
    <lineage>
        <taxon>Eukaryota</taxon>
        <taxon>Fungi</taxon>
        <taxon>Dikarya</taxon>
        <taxon>Basidiomycota</taxon>
        <taxon>Agaricomycotina</taxon>
        <taxon>Agaricomycetes</taxon>
        <taxon>Polyporales</taxon>
        <taxon>Gelatoporiaceae</taxon>
        <taxon>Gelatoporia</taxon>
    </lineage>
</organism>
<gene>
    <name evidence="1" type="ORF">CERSUDRAFT_60787</name>
</gene>
<name>M2QFR9_CERS8</name>
<protein>
    <recommendedName>
        <fullName evidence="3">USP domain-containing protein</fullName>
    </recommendedName>
</protein>
<evidence type="ECO:0000313" key="1">
    <source>
        <dbReference type="EMBL" id="EMD30855.1"/>
    </source>
</evidence>
<sequence length="706" mass="79108">MRQRGASDDDVRFRTCLDNMRYGACTPEDITHLRKRITARRIGCPRLTEARFRGVSVITSFNAHRDVLNEMGCERYALDSETNLVSFHSHDTWPLTRQRANTKKQVRDEASVFDPVRTSSVIPELLQTALWRLPPVCTEHVPGMLNLAVGMPVLLKNNEATELCATNGAEGVVVGWDSTTDDSNRRFLRTVFVRLTSPPRSVQIPGLPLNVIPVTTKKTRVKCLLPNDQVVTIDREQPMILPNFAMTDFCSQGRTRVTNVVDLHNCKNSLSMYTCLSRSSSYDGTLIIREFDTKKITSGTSGNLRREYRELELLDFITLLREEHRLPDGFPVGTRSACIQAFQLWKGKHFVPPRVHGALSWASEDPSHLHPPENLPQWRLVSKVDSRKRSADPPPNNVAKKVKHSSDITDIVTDQVVTMSPQNGTHDVMHGNTYFALSNFVARGSQWDSTNYSCAYDALVTILWNLRADRGAFYFSNICPAGTIMNDLEKQFSECSNVGQNLEIARDRIRDCLSQSQPRLFPRTGPEFCAVADVAEHLFDGMVANVVQVVQCQSCAYRMEESTSYLAPSMPVENIRIDKLLNNLLNSCPGRICSQCGAKVNVAVHHIETPWILFVELPVASQDAQSFVIPRSVELDHTPPVRTWKLAGIVYGGGSHFTARYCDTSGKLWFHDGISTGSSCISEGFLTDVDLYSAYGRQACLVMYIA</sequence>